<evidence type="ECO:0000256" key="4">
    <source>
        <dbReference type="ARBA" id="ARBA00023244"/>
    </source>
</evidence>
<sequence>MTGVVRLATRGSELALWQTKWVVSLLPVPTEIVTVETEGDRDQERSLTEIGGQGVFVKEIQRHVLDRRATIAVHSAKDLPSTSVDGLVVGAWLPRANPFDAIVGCTLSELAPRARVGTSSLRRSAQLRALRPDVDIVSLRGNIRTRLTKGKGLDAIFVAAAALERLEIQPPVVEILDARVMMPQVGQGVVAVECRADDREMIQLLSALSDRETELSVLAERSFLRTFGTGCSLPIGAFAEMQDGTIMLSAMVAAPDGTRVLRGSLRGEDPEQLGGLLASDLVERGALALLSASEGKG</sequence>
<feature type="domain" description="Porphobilinogen deaminase C-terminal" evidence="8">
    <location>
        <begin position="216"/>
        <end position="282"/>
    </location>
</feature>
<dbReference type="Proteomes" id="UP001560267">
    <property type="component" value="Unassembled WGS sequence"/>
</dbReference>
<dbReference type="Pfam" id="PF01379">
    <property type="entry name" value="Porphobil_deam"/>
    <property type="match status" value="1"/>
</dbReference>
<dbReference type="NCBIfam" id="TIGR00212">
    <property type="entry name" value="hemC"/>
    <property type="match status" value="1"/>
</dbReference>
<evidence type="ECO:0000313" key="9">
    <source>
        <dbReference type="EMBL" id="MEX6430726.1"/>
    </source>
</evidence>
<evidence type="ECO:0000259" key="7">
    <source>
        <dbReference type="Pfam" id="PF01379"/>
    </source>
</evidence>
<comment type="function">
    <text evidence="1 6">Tetrapolymerization of the monopyrrole PBG into the hydroxymethylbilane pre-uroporphyrinogen in several discrete steps.</text>
</comment>
<evidence type="ECO:0000313" key="10">
    <source>
        <dbReference type="Proteomes" id="UP001560267"/>
    </source>
</evidence>
<keyword evidence="4 6" id="KW-0627">Porphyrin biosynthesis</keyword>
<dbReference type="PANTHER" id="PTHR11557">
    <property type="entry name" value="PORPHOBILINOGEN DEAMINASE"/>
    <property type="match status" value="1"/>
</dbReference>
<dbReference type="SUPFAM" id="SSF53850">
    <property type="entry name" value="Periplasmic binding protein-like II"/>
    <property type="match status" value="1"/>
</dbReference>
<feature type="domain" description="Porphobilinogen deaminase N-terminal" evidence="7">
    <location>
        <begin position="5"/>
        <end position="202"/>
    </location>
</feature>
<proteinExistence type="inferred from homology"/>
<keyword evidence="3 6" id="KW-0808">Transferase</keyword>
<evidence type="ECO:0000256" key="1">
    <source>
        <dbReference type="ARBA" id="ARBA00002869"/>
    </source>
</evidence>
<dbReference type="EC" id="2.5.1.61" evidence="6"/>
<dbReference type="Pfam" id="PF03900">
    <property type="entry name" value="Porphobil_deamC"/>
    <property type="match status" value="1"/>
</dbReference>
<evidence type="ECO:0000256" key="5">
    <source>
        <dbReference type="ARBA" id="ARBA00048169"/>
    </source>
</evidence>
<dbReference type="Gene3D" id="3.30.160.40">
    <property type="entry name" value="Porphobilinogen deaminase, C-terminal domain"/>
    <property type="match status" value="1"/>
</dbReference>
<comment type="caution">
    <text evidence="9">The sequence shown here is derived from an EMBL/GenBank/DDBJ whole genome shotgun (WGS) entry which is preliminary data.</text>
</comment>
<dbReference type="PIRSF" id="PIRSF001438">
    <property type="entry name" value="4pyrrol_synth_OHMeBilane_synth"/>
    <property type="match status" value="1"/>
</dbReference>
<evidence type="ECO:0000256" key="3">
    <source>
        <dbReference type="ARBA" id="ARBA00022679"/>
    </source>
</evidence>
<dbReference type="InterPro" id="IPR000860">
    <property type="entry name" value="HemC"/>
</dbReference>
<comment type="subunit">
    <text evidence="6">Monomer.</text>
</comment>
<dbReference type="PANTHER" id="PTHR11557:SF0">
    <property type="entry name" value="PORPHOBILINOGEN DEAMINASE"/>
    <property type="match status" value="1"/>
</dbReference>
<dbReference type="GO" id="GO:0004418">
    <property type="term" value="F:hydroxymethylbilane synthase activity"/>
    <property type="evidence" value="ECO:0007669"/>
    <property type="project" value="UniProtKB-EC"/>
</dbReference>
<comment type="similarity">
    <text evidence="2 6">Belongs to the HMBS family.</text>
</comment>
<comment type="miscellaneous">
    <text evidence="6">The porphobilinogen subunits are added to the dipyrromethane group.</text>
</comment>
<reference evidence="9 10" key="1">
    <citation type="submission" date="2024-07" db="EMBL/GenBank/DDBJ databases">
        <title>Draft Genome Sequence of Ferrimicrobium acidiphilum Strain YE2023, Isolated from a Pulp of Bioleach Reactor.</title>
        <authorList>
            <person name="Elkina Y.A."/>
            <person name="Bulaeva A.G."/>
            <person name="Beletsky A.V."/>
            <person name="Mardanov A.V."/>
        </authorList>
    </citation>
    <scope>NUCLEOTIDE SEQUENCE [LARGE SCALE GENOMIC DNA]</scope>
    <source>
        <strain evidence="9 10">YE2023</strain>
    </source>
</reference>
<feature type="modified residue" description="S-(dipyrrolylmethanemethyl)cysteine" evidence="6">
    <location>
        <position position="231"/>
    </location>
</feature>
<keyword evidence="10" id="KW-1185">Reference proteome</keyword>
<dbReference type="InterPro" id="IPR022417">
    <property type="entry name" value="Porphobilin_deaminase_N"/>
</dbReference>
<organism evidence="9 10">
    <name type="scientific">Ferrimicrobium acidiphilum</name>
    <dbReference type="NCBI Taxonomy" id="121039"/>
    <lineage>
        <taxon>Bacteria</taxon>
        <taxon>Bacillati</taxon>
        <taxon>Actinomycetota</taxon>
        <taxon>Acidimicrobiia</taxon>
        <taxon>Acidimicrobiales</taxon>
        <taxon>Acidimicrobiaceae</taxon>
        <taxon>Ferrimicrobium</taxon>
    </lineage>
</organism>
<accession>A0ABV3Y572</accession>
<dbReference type="PRINTS" id="PR00151">
    <property type="entry name" value="PORPHBDMNASE"/>
</dbReference>
<gene>
    <name evidence="6 9" type="primary">hemC</name>
    <name evidence="9" type="ORF">AB6A68_12915</name>
</gene>
<dbReference type="Gene3D" id="3.40.190.10">
    <property type="entry name" value="Periplasmic binding protein-like II"/>
    <property type="match status" value="2"/>
</dbReference>
<dbReference type="HAMAP" id="MF_00260">
    <property type="entry name" value="Porphobil_deam"/>
    <property type="match status" value="1"/>
</dbReference>
<comment type="cofactor">
    <cofactor evidence="6">
        <name>dipyrromethane</name>
        <dbReference type="ChEBI" id="CHEBI:60342"/>
    </cofactor>
    <text evidence="6">Binds 1 dipyrromethane group covalently.</text>
</comment>
<name>A0ABV3Y572_9ACTN</name>
<evidence type="ECO:0000256" key="6">
    <source>
        <dbReference type="HAMAP-Rule" id="MF_00260"/>
    </source>
</evidence>
<dbReference type="InterPro" id="IPR036803">
    <property type="entry name" value="Porphobilinogen_deaminase_C_sf"/>
</dbReference>
<protein>
    <recommendedName>
        <fullName evidence="6">Porphobilinogen deaminase</fullName>
        <shortName evidence="6">PBG</shortName>
        <ecNumber evidence="6">2.5.1.61</ecNumber>
    </recommendedName>
    <alternativeName>
        <fullName evidence="6">Hydroxymethylbilane synthase</fullName>
        <shortName evidence="6">HMBS</shortName>
    </alternativeName>
    <alternativeName>
        <fullName evidence="6">Pre-uroporphyrinogen synthase</fullName>
    </alternativeName>
</protein>
<dbReference type="RefSeq" id="WP_298404646.1">
    <property type="nucleotide sequence ID" value="NZ_JBFSHR010000076.1"/>
</dbReference>
<dbReference type="EMBL" id="JBFSHR010000076">
    <property type="protein sequence ID" value="MEX6430726.1"/>
    <property type="molecule type" value="Genomic_DNA"/>
</dbReference>
<dbReference type="SUPFAM" id="SSF54782">
    <property type="entry name" value="Porphobilinogen deaminase (hydroxymethylbilane synthase), C-terminal domain"/>
    <property type="match status" value="1"/>
</dbReference>
<evidence type="ECO:0000256" key="2">
    <source>
        <dbReference type="ARBA" id="ARBA00005638"/>
    </source>
</evidence>
<comment type="catalytic activity">
    <reaction evidence="5 6">
        <text>4 porphobilinogen + H2O = hydroxymethylbilane + 4 NH4(+)</text>
        <dbReference type="Rhea" id="RHEA:13185"/>
        <dbReference type="ChEBI" id="CHEBI:15377"/>
        <dbReference type="ChEBI" id="CHEBI:28938"/>
        <dbReference type="ChEBI" id="CHEBI:57845"/>
        <dbReference type="ChEBI" id="CHEBI:58126"/>
        <dbReference type="EC" id="2.5.1.61"/>
    </reaction>
</comment>
<dbReference type="InterPro" id="IPR022418">
    <property type="entry name" value="Porphobilinogen_deaminase_C"/>
</dbReference>
<evidence type="ECO:0000259" key="8">
    <source>
        <dbReference type="Pfam" id="PF03900"/>
    </source>
</evidence>